<dbReference type="Proteomes" id="UP000265618">
    <property type="component" value="Unassembled WGS sequence"/>
</dbReference>
<sequence length="51" mass="5574">TLEVKGKAFYLSRESTMSTIQKADDVQGKEVTIPGGKGITFRMLVAGPNFR</sequence>
<feature type="non-terminal residue" evidence="1">
    <location>
        <position position="1"/>
    </location>
</feature>
<protein>
    <submittedName>
        <fullName evidence="1">Uncharacterized protein</fullName>
    </submittedName>
</protein>
<evidence type="ECO:0000313" key="1">
    <source>
        <dbReference type="EMBL" id="GIQ86556.1"/>
    </source>
</evidence>
<accession>A0A9K3D1W5</accession>
<organism evidence="1 2">
    <name type="scientific">Kipferlia bialata</name>
    <dbReference type="NCBI Taxonomy" id="797122"/>
    <lineage>
        <taxon>Eukaryota</taxon>
        <taxon>Metamonada</taxon>
        <taxon>Carpediemonas-like organisms</taxon>
        <taxon>Kipferlia</taxon>
    </lineage>
</organism>
<dbReference type="AlphaFoldDB" id="A0A9K3D1W5"/>
<reference evidence="1 2" key="1">
    <citation type="journal article" date="2018" name="PLoS ONE">
        <title>The draft genome of Kipferlia bialata reveals reductive genome evolution in fornicate parasites.</title>
        <authorList>
            <person name="Tanifuji G."/>
            <person name="Takabayashi S."/>
            <person name="Kume K."/>
            <person name="Takagi M."/>
            <person name="Nakayama T."/>
            <person name="Kamikawa R."/>
            <person name="Inagaki Y."/>
            <person name="Hashimoto T."/>
        </authorList>
    </citation>
    <scope>NUCLEOTIDE SEQUENCE [LARGE SCALE GENOMIC DNA]</scope>
    <source>
        <strain evidence="1">NY0173</strain>
    </source>
</reference>
<keyword evidence="2" id="KW-1185">Reference proteome</keyword>
<name>A0A9K3D1W5_9EUKA</name>
<gene>
    <name evidence="1" type="ORF">KIPB_008431</name>
</gene>
<proteinExistence type="predicted"/>
<dbReference type="EMBL" id="BDIP01002611">
    <property type="protein sequence ID" value="GIQ86556.1"/>
    <property type="molecule type" value="Genomic_DNA"/>
</dbReference>
<evidence type="ECO:0000313" key="2">
    <source>
        <dbReference type="Proteomes" id="UP000265618"/>
    </source>
</evidence>
<comment type="caution">
    <text evidence="1">The sequence shown here is derived from an EMBL/GenBank/DDBJ whole genome shotgun (WGS) entry which is preliminary data.</text>
</comment>